<comment type="caution">
    <text evidence="2">The sequence shown here is derived from an EMBL/GenBank/DDBJ whole genome shotgun (WGS) entry which is preliminary data.</text>
</comment>
<reference evidence="2 3" key="1">
    <citation type="submission" date="2021-06" db="EMBL/GenBank/DDBJ databases">
        <title>Genome sequence of Babesia caballi.</title>
        <authorList>
            <person name="Yamagishi J."/>
            <person name="Kidaka T."/>
            <person name="Ochi A."/>
        </authorList>
    </citation>
    <scope>NUCLEOTIDE SEQUENCE [LARGE SCALE GENOMIC DNA]</scope>
    <source>
        <strain evidence="2">USDA-D6B2</strain>
    </source>
</reference>
<dbReference type="EMBL" id="BPLF01000003">
    <property type="protein sequence ID" value="GIX64563.1"/>
    <property type="molecule type" value="Genomic_DNA"/>
</dbReference>
<sequence length="972" mass="103310">MVVCPDVILPTTLKTALEFSGALSTNERLRERVGQQLENRVKEALGLTVTPNSVAGGSIKENFETVLSELNALRVEIVDYGDQNKYGSYDFLRDCSANYYCAKLCVSHMLTIFPPLYATLSFIKFKVDGSEGGLGGGGWQDQQPDGEDTQDSGTGTTLYQWLTNTAAGVPSASGPKPTLLPGGYRSARLGDSSGKDLLSPLANLVSDSGDGSAGPLRYLLLDVAIATQWSHCSTAPCLAVLRALYEKSSTTFKTQIAKHKDLGTVLEKPPVRFELLAPNMGEDDDALLTALFEDSPTKYSAILKTEAFNGYVTWLNENLDKLIKSLSSLSADSAKWTKEGFEQASISGPFGYGFSFGGKWKRIWSDERKNEIPTAINKLTQPMNKLQEEIKKITSHTSESSGHGHAGNWNQGISEPGSDGPRKPGSSGVGGVGPNPTSLKDALDFAAALSVNQGLKESVGQELEDRIMTKLKLHTELKSVSGDGSIKDNFNNVFDNLGTLRKSIVGNGDHGDYGSYHTLQSLRDYSCVDLCVKYILGILPRLYATLSYLYFQVEEYNDQLGGSGWEDQNCNSGTLSQWFKSNSGLPSALQSTTTLLPGGYSNNLSSNSGHELQSSLDSILRSYSADDGGSLHYLLLDLVIITPWSPCNTATCVAAVRAICDKISQTFKDRILQYPNLGSAFNRVSTHITIIAPDDEGLKDPAILTALFTGAPLKYTETLQTEGFGGYMVWLKGILNALLTSLTFLSRDSATWSQEGLKSAKNSGPFGYGFSFGTRWNSWNSNVKGQFSSALSKLTNDLTKLRSILENEFTTSQFSDHRSSSTVDPGSSEPGSDGPRQLVSGATPGSVAVSGVAISGVIPGAEDGGSGSQGVDGDYRPQGPRGDKGETGDQGDRGVKGDSLSSSSDLGDQATSSNSSSLSPPVTVFPAPSGASSPAGPVAGTLTTVVFGGGAAAVYFNVGGVCTILKGILGLH</sequence>
<protein>
    <submittedName>
        <fullName evidence="2">Ribosome binding protein</fullName>
    </submittedName>
</protein>
<feature type="region of interest" description="Disordered" evidence="1">
    <location>
        <begin position="858"/>
        <end position="934"/>
    </location>
</feature>
<dbReference type="RefSeq" id="XP_067716632.1">
    <property type="nucleotide sequence ID" value="XM_067860531.1"/>
</dbReference>
<accession>A0AAV4LXW5</accession>
<feature type="compositionally biased region" description="Low complexity" evidence="1">
    <location>
        <begin position="897"/>
        <end position="919"/>
    </location>
</feature>
<feature type="region of interest" description="Disordered" evidence="1">
    <location>
        <begin position="394"/>
        <end position="435"/>
    </location>
</feature>
<evidence type="ECO:0000313" key="2">
    <source>
        <dbReference type="EMBL" id="GIX64563.1"/>
    </source>
</evidence>
<dbReference type="GeneID" id="94196044"/>
<feature type="compositionally biased region" description="Polar residues" evidence="1">
    <location>
        <begin position="812"/>
        <end position="825"/>
    </location>
</feature>
<evidence type="ECO:0000313" key="3">
    <source>
        <dbReference type="Proteomes" id="UP001497744"/>
    </source>
</evidence>
<name>A0AAV4LXW5_BABCB</name>
<feature type="region of interest" description="Disordered" evidence="1">
    <location>
        <begin position="134"/>
        <end position="154"/>
    </location>
</feature>
<proteinExistence type="predicted"/>
<dbReference type="AlphaFoldDB" id="A0AAV4LXW5"/>
<gene>
    <name evidence="2" type="ORF">BcabD6B2_39980</name>
</gene>
<evidence type="ECO:0000256" key="1">
    <source>
        <dbReference type="SAM" id="MobiDB-lite"/>
    </source>
</evidence>
<feature type="compositionally biased region" description="Basic and acidic residues" evidence="1">
    <location>
        <begin position="881"/>
        <end position="896"/>
    </location>
</feature>
<organism evidence="2 3">
    <name type="scientific">Babesia caballi</name>
    <dbReference type="NCBI Taxonomy" id="5871"/>
    <lineage>
        <taxon>Eukaryota</taxon>
        <taxon>Sar</taxon>
        <taxon>Alveolata</taxon>
        <taxon>Apicomplexa</taxon>
        <taxon>Aconoidasida</taxon>
        <taxon>Piroplasmida</taxon>
        <taxon>Babesiidae</taxon>
        <taxon>Babesia</taxon>
    </lineage>
</organism>
<dbReference type="Proteomes" id="UP001497744">
    <property type="component" value="Unassembled WGS sequence"/>
</dbReference>
<keyword evidence="3" id="KW-1185">Reference proteome</keyword>
<feature type="region of interest" description="Disordered" evidence="1">
    <location>
        <begin position="812"/>
        <end position="843"/>
    </location>
</feature>